<evidence type="ECO:0000313" key="2">
    <source>
        <dbReference type="EMBL" id="PXW65009.1"/>
    </source>
</evidence>
<dbReference type="Proteomes" id="UP000248021">
    <property type="component" value="Unassembled WGS sequence"/>
</dbReference>
<dbReference type="AlphaFoldDB" id="A0A2V3UIM9"/>
<comment type="caution">
    <text evidence="2">The sequence shown here is derived from an EMBL/GenBank/DDBJ whole genome shotgun (WGS) entry which is preliminary data.</text>
</comment>
<dbReference type="OrthoDB" id="9072761at2"/>
<evidence type="ECO:0000313" key="3">
    <source>
        <dbReference type="Proteomes" id="UP000248021"/>
    </source>
</evidence>
<dbReference type="PANTHER" id="PTHR12110:SF48">
    <property type="entry name" value="BLL3656 PROTEIN"/>
    <property type="match status" value="1"/>
</dbReference>
<keyword evidence="3" id="KW-1185">Reference proteome</keyword>
<dbReference type="EMBL" id="QJJK01000001">
    <property type="protein sequence ID" value="PXW65009.1"/>
    <property type="molecule type" value="Genomic_DNA"/>
</dbReference>
<dbReference type="Pfam" id="PF01261">
    <property type="entry name" value="AP_endonuc_2"/>
    <property type="match status" value="1"/>
</dbReference>
<dbReference type="InterPro" id="IPR036237">
    <property type="entry name" value="Xyl_isomerase-like_sf"/>
</dbReference>
<gene>
    <name evidence="2" type="ORF">C7450_101770</name>
</gene>
<accession>A0A2V3UIM9</accession>
<sequence length="268" mass="28760">MNRLLSLAHLTALSLAPPDLVRLAAETGYQAVGLRLIAVTPDTASYPLQSDRAMLRETRRALAETGIKVLDLEILRLEPSLDLANFTAALEVGAELGASQALLAAYDPDEGRLCDNLARVADIARPLGICVNLEFYPWTAVANLADAVRVIDASGAENAGVLVDALHLARSTTTLADLKCQPAGRFRYLHLCDAQAEHPGSLEGLLKAAREERLPPGEGGLDLRGFLAAMPDDIPIALEIPMQAKTRLEGERAVARLCREATEKLIKS</sequence>
<organism evidence="2 3">
    <name type="scientific">Chelatococcus asaccharovorans</name>
    <dbReference type="NCBI Taxonomy" id="28210"/>
    <lineage>
        <taxon>Bacteria</taxon>
        <taxon>Pseudomonadati</taxon>
        <taxon>Pseudomonadota</taxon>
        <taxon>Alphaproteobacteria</taxon>
        <taxon>Hyphomicrobiales</taxon>
        <taxon>Chelatococcaceae</taxon>
        <taxon>Chelatococcus</taxon>
    </lineage>
</organism>
<proteinExistence type="predicted"/>
<dbReference type="InterPro" id="IPR050312">
    <property type="entry name" value="IolE/XylAMocC-like"/>
</dbReference>
<name>A0A2V3UIM9_9HYPH</name>
<dbReference type="Gene3D" id="3.20.20.150">
    <property type="entry name" value="Divalent-metal-dependent TIM barrel enzymes"/>
    <property type="match status" value="1"/>
</dbReference>
<dbReference type="SUPFAM" id="SSF51658">
    <property type="entry name" value="Xylose isomerase-like"/>
    <property type="match status" value="1"/>
</dbReference>
<keyword evidence="2" id="KW-0413">Isomerase</keyword>
<dbReference type="PANTHER" id="PTHR12110">
    <property type="entry name" value="HYDROXYPYRUVATE ISOMERASE"/>
    <property type="match status" value="1"/>
</dbReference>
<protein>
    <submittedName>
        <fullName evidence="2">Sugar phosphate isomerase/epimerase</fullName>
    </submittedName>
</protein>
<reference evidence="2 3" key="1">
    <citation type="submission" date="2018-05" db="EMBL/GenBank/DDBJ databases">
        <title>Genomic Encyclopedia of Type Strains, Phase IV (KMG-IV): sequencing the most valuable type-strain genomes for metagenomic binning, comparative biology and taxonomic classification.</title>
        <authorList>
            <person name="Goeker M."/>
        </authorList>
    </citation>
    <scope>NUCLEOTIDE SEQUENCE [LARGE SCALE GENOMIC DNA]</scope>
    <source>
        <strain evidence="2 3">DSM 6462</strain>
    </source>
</reference>
<dbReference type="InterPro" id="IPR013022">
    <property type="entry name" value="Xyl_isomerase-like_TIM-brl"/>
</dbReference>
<evidence type="ECO:0000259" key="1">
    <source>
        <dbReference type="Pfam" id="PF01261"/>
    </source>
</evidence>
<dbReference type="GO" id="GO:0016853">
    <property type="term" value="F:isomerase activity"/>
    <property type="evidence" value="ECO:0007669"/>
    <property type="project" value="UniProtKB-KW"/>
</dbReference>
<feature type="domain" description="Xylose isomerase-like TIM barrel" evidence="1">
    <location>
        <begin position="21"/>
        <end position="242"/>
    </location>
</feature>